<keyword evidence="4 11" id="KW-0235">DNA replication</keyword>
<dbReference type="NCBIfam" id="NF005942">
    <property type="entry name" value="PRK07994.1"/>
    <property type="match status" value="1"/>
</dbReference>
<keyword evidence="8 11" id="KW-0067">ATP-binding</keyword>
<dbReference type="GO" id="GO:0003887">
    <property type="term" value="F:DNA-directed DNA polymerase activity"/>
    <property type="evidence" value="ECO:0007669"/>
    <property type="project" value="UniProtKB-EC"/>
</dbReference>
<keyword evidence="6 11" id="KW-0547">Nucleotide-binding</keyword>
<evidence type="ECO:0000313" key="14">
    <source>
        <dbReference type="EMBL" id="MFC3105712.1"/>
    </source>
</evidence>
<evidence type="ECO:0000256" key="5">
    <source>
        <dbReference type="ARBA" id="ARBA00022723"/>
    </source>
</evidence>
<dbReference type="NCBIfam" id="TIGR02397">
    <property type="entry name" value="dnaX_nterm"/>
    <property type="match status" value="1"/>
</dbReference>
<evidence type="ECO:0000313" key="15">
    <source>
        <dbReference type="Proteomes" id="UP001595462"/>
    </source>
</evidence>
<keyword evidence="5" id="KW-0479">Metal-binding</keyword>
<dbReference type="CDD" id="cd18137">
    <property type="entry name" value="HLD_clamp_pol_III_gamma_tau"/>
    <property type="match status" value="1"/>
</dbReference>
<dbReference type="Pfam" id="PF12170">
    <property type="entry name" value="DNA_pol3_tau_5"/>
    <property type="match status" value="1"/>
</dbReference>
<dbReference type="RefSeq" id="WP_380691247.1">
    <property type="nucleotide sequence ID" value="NZ_JBHRSS010000008.1"/>
</dbReference>
<organism evidence="14 15">
    <name type="scientific">Salinisphaera aquimarina</name>
    <dbReference type="NCBI Taxonomy" id="2094031"/>
    <lineage>
        <taxon>Bacteria</taxon>
        <taxon>Pseudomonadati</taxon>
        <taxon>Pseudomonadota</taxon>
        <taxon>Gammaproteobacteria</taxon>
        <taxon>Salinisphaerales</taxon>
        <taxon>Salinisphaeraceae</taxon>
        <taxon>Salinisphaera</taxon>
    </lineage>
</organism>
<sequence length="664" mass="70974">MSFQALARTWRPRRFDELVGQKHVVRALSHALENQKLHHALLFSGTRGVGKTTLARIIAKCLNCDNGVSAHPCQGDQGCATCREIDEGRFVDLIEVDAASRTGVDDTRDLMDNVQYAPTRGRTKVYLIDEVHMLSKHSFNALLKTLEEPPPRVQFLLATTEPEKIPVTILSRCLQFPLKRLPVTEIAGQLRHIVDAESLQASDDALEEIARAADGSMRDGLSLLDQAIAFGGGALAADEVRDMLGTIGHARVADLVDAIIAPDAPRALDALAALYAQGIDMRYLLEALATAWQHIATIQIVGEVVDEAAEPWRDAATRAEPSAVQLFYDIALAGIRDLAFAPDPLVGVKMSVLRMLAFVPSASQDMPPQASQGDGGAAPSSSGSPAQTAKQAAAQVRAQLSKPRSDSARPPTRQAAESPAPNEPQRPPMPTTDTAAAVEPAPQAKTPSPEQDDETRRSAPVEGALEQAATGNTANAEQIASVPGDESASRPVNGHAADVTPPQKPAPQADSDTQPSPPPATQSGDHPEDWSALVPRLGLAGFAAQLANNGLCQHMDDGRIVLALARVNEFLATPSARESLQGALAAYWAPAEAPQLVIEYVEEATDTPAQRIEQDAQARQRDAVASIENDPVVRQLRDRLGATVRAETIKPNRPSAAVQQREEQ</sequence>
<dbReference type="Gene3D" id="1.20.272.10">
    <property type="match status" value="1"/>
</dbReference>
<proteinExistence type="inferred from homology"/>
<dbReference type="InterPro" id="IPR003593">
    <property type="entry name" value="AAA+_ATPase"/>
</dbReference>
<reference evidence="15" key="1">
    <citation type="journal article" date="2019" name="Int. J. Syst. Evol. Microbiol.">
        <title>The Global Catalogue of Microorganisms (GCM) 10K type strain sequencing project: providing services to taxonomists for standard genome sequencing and annotation.</title>
        <authorList>
            <consortium name="The Broad Institute Genomics Platform"/>
            <consortium name="The Broad Institute Genome Sequencing Center for Infectious Disease"/>
            <person name="Wu L."/>
            <person name="Ma J."/>
        </authorList>
    </citation>
    <scope>NUCLEOTIDE SEQUENCE [LARGE SCALE GENOMIC DNA]</scope>
    <source>
        <strain evidence="15">KCTC 52640</strain>
    </source>
</reference>
<evidence type="ECO:0000256" key="8">
    <source>
        <dbReference type="ARBA" id="ARBA00022840"/>
    </source>
</evidence>
<dbReference type="InterPro" id="IPR050238">
    <property type="entry name" value="DNA_Rep/Repair_Clamp_Loader"/>
</dbReference>
<dbReference type="Gene3D" id="3.40.50.300">
    <property type="entry name" value="P-loop containing nucleotide triphosphate hydrolases"/>
    <property type="match status" value="1"/>
</dbReference>
<comment type="catalytic activity">
    <reaction evidence="10 11">
        <text>DNA(n) + a 2'-deoxyribonucleoside 5'-triphosphate = DNA(n+1) + diphosphate</text>
        <dbReference type="Rhea" id="RHEA:22508"/>
        <dbReference type="Rhea" id="RHEA-COMP:17339"/>
        <dbReference type="Rhea" id="RHEA-COMP:17340"/>
        <dbReference type="ChEBI" id="CHEBI:33019"/>
        <dbReference type="ChEBI" id="CHEBI:61560"/>
        <dbReference type="ChEBI" id="CHEBI:173112"/>
        <dbReference type="EC" id="2.7.7.7"/>
    </reaction>
</comment>
<evidence type="ECO:0000256" key="11">
    <source>
        <dbReference type="RuleBase" id="RU364063"/>
    </source>
</evidence>
<dbReference type="PANTHER" id="PTHR11669">
    <property type="entry name" value="REPLICATION FACTOR C / DNA POLYMERASE III GAMMA-TAU SUBUNIT"/>
    <property type="match status" value="1"/>
</dbReference>
<evidence type="ECO:0000256" key="12">
    <source>
        <dbReference type="SAM" id="MobiDB-lite"/>
    </source>
</evidence>
<evidence type="ECO:0000256" key="3">
    <source>
        <dbReference type="ARBA" id="ARBA00022695"/>
    </source>
</evidence>
<dbReference type="SUPFAM" id="SSF48019">
    <property type="entry name" value="post-AAA+ oligomerization domain-like"/>
    <property type="match status" value="1"/>
</dbReference>
<dbReference type="InterPro" id="IPR008921">
    <property type="entry name" value="DNA_pol3_clamp-load_cplx_C"/>
</dbReference>
<keyword evidence="9 11" id="KW-0239">DNA-directed DNA polymerase</keyword>
<name>A0ABV7ESF5_9GAMM</name>
<dbReference type="PANTHER" id="PTHR11669:SF0">
    <property type="entry name" value="PROTEIN STICHEL-LIKE 2"/>
    <property type="match status" value="1"/>
</dbReference>
<dbReference type="Proteomes" id="UP001595462">
    <property type="component" value="Unassembled WGS sequence"/>
</dbReference>
<evidence type="ECO:0000256" key="6">
    <source>
        <dbReference type="ARBA" id="ARBA00022741"/>
    </source>
</evidence>
<evidence type="ECO:0000256" key="10">
    <source>
        <dbReference type="ARBA" id="ARBA00049244"/>
    </source>
</evidence>
<evidence type="ECO:0000256" key="9">
    <source>
        <dbReference type="ARBA" id="ARBA00022932"/>
    </source>
</evidence>
<keyword evidence="2 11" id="KW-0808">Transferase</keyword>
<dbReference type="CDD" id="cd00009">
    <property type="entry name" value="AAA"/>
    <property type="match status" value="1"/>
</dbReference>
<dbReference type="Gene3D" id="3.30.300.150">
    <property type="entry name" value="DNA polymerase III, tau subunit, domain V"/>
    <property type="match status" value="1"/>
</dbReference>
<dbReference type="SMART" id="SM00382">
    <property type="entry name" value="AAA"/>
    <property type="match status" value="1"/>
</dbReference>
<evidence type="ECO:0000259" key="13">
    <source>
        <dbReference type="SMART" id="SM00382"/>
    </source>
</evidence>
<dbReference type="InterPro" id="IPR038249">
    <property type="entry name" value="PolIII_tau_V_sf"/>
</dbReference>
<dbReference type="InterPro" id="IPR027417">
    <property type="entry name" value="P-loop_NTPase"/>
</dbReference>
<feature type="compositionally biased region" description="Polar residues" evidence="12">
    <location>
        <begin position="469"/>
        <end position="478"/>
    </location>
</feature>
<keyword evidence="7" id="KW-0862">Zinc</keyword>
<feature type="compositionally biased region" description="Pro residues" evidence="12">
    <location>
        <begin position="421"/>
        <end position="430"/>
    </location>
</feature>
<dbReference type="InterPro" id="IPR021029">
    <property type="entry name" value="DNA_pol_III_tau_dom-5"/>
</dbReference>
<evidence type="ECO:0000256" key="7">
    <source>
        <dbReference type="ARBA" id="ARBA00022833"/>
    </source>
</evidence>
<dbReference type="EC" id="2.7.7.7" evidence="11"/>
<dbReference type="Pfam" id="PF22608">
    <property type="entry name" value="DNAX_ATPase_lid"/>
    <property type="match status" value="1"/>
</dbReference>
<dbReference type="Gene3D" id="1.10.8.60">
    <property type="match status" value="1"/>
</dbReference>
<gene>
    <name evidence="11 14" type="primary">dnaX</name>
    <name evidence="14" type="ORF">ACFOSU_17705</name>
</gene>
<keyword evidence="3 11" id="KW-0548">Nucleotidyltransferase</keyword>
<feature type="domain" description="AAA+ ATPase" evidence="13">
    <location>
        <begin position="37"/>
        <end position="182"/>
    </location>
</feature>
<dbReference type="InterPro" id="IPR012763">
    <property type="entry name" value="DNA_pol_III_sug/sutau_N"/>
</dbReference>
<dbReference type="EMBL" id="JBHRSS010000008">
    <property type="protein sequence ID" value="MFC3105712.1"/>
    <property type="molecule type" value="Genomic_DNA"/>
</dbReference>
<dbReference type="SUPFAM" id="SSF52540">
    <property type="entry name" value="P-loop containing nucleoside triphosphate hydrolases"/>
    <property type="match status" value="1"/>
</dbReference>
<comment type="subunit">
    <text evidence="11">DNA polymerase III contains a core (composed of alpha, epsilon and theta chains) that associates with a tau subunit. This core dimerizes to form the POLIII' complex. PolIII' associates with the gamma complex (composed of gamma, delta, delta', psi and chi chains) and with the beta chain to form the complete DNA polymerase III complex.</text>
</comment>
<dbReference type="InterPro" id="IPR045085">
    <property type="entry name" value="HLD_clamp_pol_III_gamma_tau"/>
</dbReference>
<dbReference type="Pfam" id="PF13177">
    <property type="entry name" value="DNA_pol3_delta2"/>
    <property type="match status" value="1"/>
</dbReference>
<dbReference type="Pfam" id="PF12169">
    <property type="entry name" value="DNA_pol3_gamma3"/>
    <property type="match status" value="1"/>
</dbReference>
<accession>A0ABV7ESF5</accession>
<evidence type="ECO:0000256" key="1">
    <source>
        <dbReference type="ARBA" id="ARBA00006360"/>
    </source>
</evidence>
<comment type="caution">
    <text evidence="14">The sequence shown here is derived from an EMBL/GenBank/DDBJ whole genome shotgun (WGS) entry which is preliminary data.</text>
</comment>
<feature type="region of interest" description="Disordered" evidence="12">
    <location>
        <begin position="644"/>
        <end position="664"/>
    </location>
</feature>
<feature type="region of interest" description="Disordered" evidence="12">
    <location>
        <begin position="363"/>
        <end position="530"/>
    </location>
</feature>
<evidence type="ECO:0000256" key="4">
    <source>
        <dbReference type="ARBA" id="ARBA00022705"/>
    </source>
</evidence>
<feature type="compositionally biased region" description="Low complexity" evidence="12">
    <location>
        <begin position="367"/>
        <end position="387"/>
    </location>
</feature>
<keyword evidence="15" id="KW-1185">Reference proteome</keyword>
<protein>
    <recommendedName>
        <fullName evidence="11">DNA polymerase III subunit gamma/tau</fullName>
        <ecNumber evidence="11">2.7.7.7</ecNumber>
    </recommendedName>
</protein>
<comment type="function">
    <text evidence="11">DNA polymerase III is a complex, multichain enzyme responsible for most of the replicative synthesis in bacteria. This DNA polymerase also exhibits 3' to 5' exonuclease activity.</text>
</comment>
<evidence type="ECO:0000256" key="2">
    <source>
        <dbReference type="ARBA" id="ARBA00022679"/>
    </source>
</evidence>
<comment type="similarity">
    <text evidence="1 11">Belongs to the DnaX/STICHEL family.</text>
</comment>
<dbReference type="InterPro" id="IPR022754">
    <property type="entry name" value="DNA_pol_III_gamma-3"/>
</dbReference>